<evidence type="ECO:0000313" key="3">
    <source>
        <dbReference type="Proteomes" id="UP000184010"/>
    </source>
</evidence>
<accession>A0A1M7UK30</accession>
<dbReference type="STRING" id="1121395.SAMN02745215_03994"/>
<dbReference type="InterPro" id="IPR036165">
    <property type="entry name" value="YefM-like_sf"/>
</dbReference>
<keyword evidence="3" id="KW-1185">Reference proteome</keyword>
<dbReference type="EMBL" id="FRDN01000013">
    <property type="protein sequence ID" value="SHN83280.1"/>
    <property type="molecule type" value="Genomic_DNA"/>
</dbReference>
<protein>
    <submittedName>
        <fullName evidence="2">Antitoxin Phd_YefM, type II toxin-antitoxin system</fullName>
    </submittedName>
</protein>
<dbReference type="SUPFAM" id="SSF143120">
    <property type="entry name" value="YefM-like"/>
    <property type="match status" value="1"/>
</dbReference>
<evidence type="ECO:0000313" key="2">
    <source>
        <dbReference type="EMBL" id="SHN83280.1"/>
    </source>
</evidence>
<evidence type="ECO:0000256" key="1">
    <source>
        <dbReference type="ARBA" id="ARBA00009981"/>
    </source>
</evidence>
<proteinExistence type="inferred from homology"/>
<organism evidence="2 3">
    <name type="scientific">Desulfitobacterium chlororespirans DSM 11544</name>
    <dbReference type="NCBI Taxonomy" id="1121395"/>
    <lineage>
        <taxon>Bacteria</taxon>
        <taxon>Bacillati</taxon>
        <taxon>Bacillota</taxon>
        <taxon>Clostridia</taxon>
        <taxon>Eubacteriales</taxon>
        <taxon>Desulfitobacteriaceae</taxon>
        <taxon>Desulfitobacterium</taxon>
    </lineage>
</organism>
<dbReference type="Proteomes" id="UP000184010">
    <property type="component" value="Unassembled WGS sequence"/>
</dbReference>
<gene>
    <name evidence="2" type="ORF">SAMN02745215_03994</name>
</gene>
<dbReference type="RefSeq" id="WP_072774204.1">
    <property type="nucleotide sequence ID" value="NZ_FRDN01000013.1"/>
</dbReference>
<comment type="similarity">
    <text evidence="1">Belongs to the phD/YefM antitoxin family.</text>
</comment>
<dbReference type="AlphaFoldDB" id="A0A1M7UK30"/>
<reference evidence="3" key="1">
    <citation type="submission" date="2016-12" db="EMBL/GenBank/DDBJ databases">
        <authorList>
            <person name="Varghese N."/>
            <person name="Submissions S."/>
        </authorList>
    </citation>
    <scope>NUCLEOTIDE SEQUENCE [LARGE SCALE GENOMIC DNA]</scope>
    <source>
        <strain evidence="3">DSM 11544</strain>
    </source>
</reference>
<name>A0A1M7UK30_9FIRM</name>
<sequence length="88" mass="9924">MPIIRPMADLRDTGKISELCCQKDEPVFITKNGIAHLVVMSIDTYEKQMGLLEIYRKLSAAEKQLEEGVPLLTGSEVFGKLRENVLPY</sequence>